<protein>
    <submittedName>
        <fullName evidence="2">Uncharacterized protein</fullName>
    </submittedName>
</protein>
<feature type="region of interest" description="Disordered" evidence="1">
    <location>
        <begin position="387"/>
        <end position="420"/>
    </location>
</feature>
<accession>A0A3M7PST0</accession>
<dbReference type="EMBL" id="REGN01009086">
    <property type="protein sequence ID" value="RNA01979.1"/>
    <property type="molecule type" value="Genomic_DNA"/>
</dbReference>
<feature type="region of interest" description="Disordered" evidence="1">
    <location>
        <begin position="786"/>
        <end position="810"/>
    </location>
</feature>
<feature type="region of interest" description="Disordered" evidence="1">
    <location>
        <begin position="633"/>
        <end position="659"/>
    </location>
</feature>
<feature type="compositionally biased region" description="Basic residues" evidence="1">
    <location>
        <begin position="857"/>
        <end position="868"/>
    </location>
</feature>
<gene>
    <name evidence="2" type="ORF">BpHYR1_032668</name>
</gene>
<evidence type="ECO:0000313" key="2">
    <source>
        <dbReference type="EMBL" id="RNA01979.1"/>
    </source>
</evidence>
<feature type="compositionally biased region" description="Basic and acidic residues" evidence="1">
    <location>
        <begin position="633"/>
        <end position="642"/>
    </location>
</feature>
<feature type="region of interest" description="Disordered" evidence="1">
    <location>
        <begin position="852"/>
        <end position="903"/>
    </location>
</feature>
<feature type="compositionally biased region" description="Acidic residues" evidence="1">
    <location>
        <begin position="399"/>
        <end position="408"/>
    </location>
</feature>
<feature type="region of interest" description="Disordered" evidence="1">
    <location>
        <begin position="508"/>
        <end position="528"/>
    </location>
</feature>
<feature type="compositionally biased region" description="Polar residues" evidence="1">
    <location>
        <begin position="387"/>
        <end position="398"/>
    </location>
</feature>
<evidence type="ECO:0000256" key="1">
    <source>
        <dbReference type="SAM" id="MobiDB-lite"/>
    </source>
</evidence>
<dbReference type="Proteomes" id="UP000276133">
    <property type="component" value="Unassembled WGS sequence"/>
</dbReference>
<comment type="caution">
    <text evidence="2">The sequence shown here is derived from an EMBL/GenBank/DDBJ whole genome shotgun (WGS) entry which is preliminary data.</text>
</comment>
<reference evidence="2 3" key="1">
    <citation type="journal article" date="2018" name="Sci. Rep.">
        <title>Genomic signatures of local adaptation to the degree of environmental predictability in rotifers.</title>
        <authorList>
            <person name="Franch-Gras L."/>
            <person name="Hahn C."/>
            <person name="Garcia-Roger E.M."/>
            <person name="Carmona M.J."/>
            <person name="Serra M."/>
            <person name="Gomez A."/>
        </authorList>
    </citation>
    <scope>NUCLEOTIDE SEQUENCE [LARGE SCALE GENOMIC DNA]</scope>
    <source>
        <strain evidence="2">HYR1</strain>
    </source>
</reference>
<evidence type="ECO:0000313" key="3">
    <source>
        <dbReference type="Proteomes" id="UP000276133"/>
    </source>
</evidence>
<feature type="compositionally biased region" description="Polar residues" evidence="1">
    <location>
        <begin position="648"/>
        <end position="659"/>
    </location>
</feature>
<proteinExistence type="predicted"/>
<dbReference type="AlphaFoldDB" id="A0A3M7PST0"/>
<feature type="compositionally biased region" description="Basic and acidic residues" evidence="1">
    <location>
        <begin position="585"/>
        <end position="594"/>
    </location>
</feature>
<name>A0A3M7PST0_BRAPC</name>
<keyword evidence="3" id="KW-1185">Reference proteome</keyword>
<sequence>MSKKIKFENSLRIRACPNLMKYLLFKKNIENWKIISQMLSQKKSAKSKQSDNIYLNDLSNCSSNILLTPVQNSSVNQTNLANKAQSSLCQNPVQKSQAKANLLAKKSCASTNCPTSKKQLDFTDAKLVVERNTQGKHVVGKIIINQTNEPSNSSTLNKSLSNTSLNSCCLTNLKVLNDPATIDMNGHAANSTAPSAHNQLLDKNNSFNVYHVNGCRTMAKSSIPTSNSLNSINHGVCQNRMRIFFNQMAPKSPKNAHSNHTNLVCEHQSTIVKLTSNDLSSNPTTTGYNSLNDDSSSDFLEQTPIYTDNRTKSRIVKRYDKKRANTEVIIDLEQMNQPVQRSNVHPSPSVHKAIVKITSSPKPPPRIKKKYRKSKTADVAAQFDTNSAFGETSLNQQEDSLEESDYESGEGVQSSKRPEKLTDSLESINLTLHNDIKIEDDSLLFNNDHGISLSLSTTSSISNINEIELDNEQDILHSSQRNGRAQWDKTAQKLEFKTQLTSPNGALFGQHCHHSSPTADQTHKKESNNLNSVKEQLYQMKKTIDAKINLKKLESNKTLWPPVRTTPRKVKKRSGERSVTAGIFKEADRDKKTPPDQSSGAVMAKLSAKVSQATICKQTSSSLHNLNHCLKTDSASRTRRDSSASSSHTNLSFCSPNTTPREFKENKAYELRKKSTLLNKIVTKNHQHDPIYSRSHPISAQMTQQQALNVTLNEHSVTMPSVVADAATSARKRLFAKKSEKQFDPNLSIGSNGSSSFSSNSIPVATNFILRNKILASSPIVNKPKVATNANKKKLSPIKPKPPPRSRSNNDLFYQLERTNSAQDLIELINNCEPPVGNLTKYRVLLSECENCDPKAKGSKRSNVRKPVKLSVNKQKAPRQKLNCSNDQNEKANSDSSSMSISQHKRSRSLPSCECVPLSQQQDFDAAFDEEYHEETYWQDVKTNF</sequence>
<feature type="region of interest" description="Disordered" evidence="1">
    <location>
        <begin position="560"/>
        <end position="600"/>
    </location>
</feature>
<organism evidence="2 3">
    <name type="scientific">Brachionus plicatilis</name>
    <name type="common">Marine rotifer</name>
    <name type="synonym">Brachionus muelleri</name>
    <dbReference type="NCBI Taxonomy" id="10195"/>
    <lineage>
        <taxon>Eukaryota</taxon>
        <taxon>Metazoa</taxon>
        <taxon>Spiralia</taxon>
        <taxon>Gnathifera</taxon>
        <taxon>Rotifera</taxon>
        <taxon>Eurotatoria</taxon>
        <taxon>Monogononta</taxon>
        <taxon>Pseudotrocha</taxon>
        <taxon>Ploima</taxon>
        <taxon>Brachionidae</taxon>
        <taxon>Brachionus</taxon>
    </lineage>
</organism>